<dbReference type="CDD" id="cd01948">
    <property type="entry name" value="EAL"/>
    <property type="match status" value="1"/>
</dbReference>
<dbReference type="SUPFAM" id="SSF141868">
    <property type="entry name" value="EAL domain-like"/>
    <property type="match status" value="1"/>
</dbReference>
<dbReference type="PATRIC" id="fig|431306.5.peg.644"/>
<organism evidence="5 6">
    <name type="scientific">Acetobacter ghanensis</name>
    <dbReference type="NCBI Taxonomy" id="431306"/>
    <lineage>
        <taxon>Bacteria</taxon>
        <taxon>Pseudomonadati</taxon>
        <taxon>Pseudomonadota</taxon>
        <taxon>Alphaproteobacteria</taxon>
        <taxon>Acetobacterales</taxon>
        <taxon>Acetobacteraceae</taxon>
        <taxon>Acetobacter</taxon>
    </lineage>
</organism>
<gene>
    <name evidence="5" type="ORF">AGA_664</name>
</gene>
<sequence>MVRFMGNATNLELVQRLYRALLNTADAVLQAATESEMCDKTCADLVCDTLFQAVWIGRKDDSDRLQVLSCMGVGTQGVTNLKFSFYESMPQFPVAVEAWDRQTLVYSNDELREQQNTPWYDFLSRNQWRAVLAVPIWRGGERWAVISFVSARTDMFDEQCIGLCQKVAELLGHALDKLDAQKRLEKLQNEEARRARHDALTGLPNRLALEEYMPQAMARAVRQGSSVAVGMMDLDDFKQVNDGYGHEAGDRLLQTLARRLQEHIRHTDYVARLGGDEFVIVLENLDPLLRVTQATKILDNVHKAVETPFPITNGAFAVVGMTLGLALYPVDGEDPDTLLRRADAAMYLSKQNKASRENWWCLASNALQMQAEESVQQVSFNPYGPEAAELLVRAKAFLGRIRQNFIECFYDSLGKMSEAQAVLSVLTPEQLDKLKHQQAAHLDFLLSAETQQQDILKLANKLGAIHTLCGISPALLGEAYSIYRRLLIDSLDKALLRAYDRYHILLTTEMRLQDDKGAQLEAGQAVEEKYFSLLSSRLPVAGCVWPDVSGQGVKALGSLPGIEAVLLFRMNPSGELVVEHSGGRVGAKLTERLKEKISQPVVNAQSVFGNSVTGLAWRTRQQQTCASYSIDPNAAPWRGIMADLGICSSISIPVSMEEEQVAVVLALFGAYPNQFETQRMQQFARSLQHRWEQMWMRCCFQRGSAVTEEQSCYLRDRLFSDGLRMYVQPIVNLRTGELLELEALVRIQDTNGTIIEPGSFLSLLGQNELDRLFHMGLEECLTLLERWQNQGHVLNLAINMPPTYLLNEDGPAWVGSALQRHNIRPEQLTVELLETQMIDPTIQDIAIQKFKAVGVKIAIDDLGSGYSNLLRLSSLPFDIIKVDQGLLRNIRTAPLQTFSMVKSVLDMGIDFHELVIVEGLEDDDVLEAIYHLGCRYGQGYGISPPMPPEHFSEWYAAYRVKAHSVRYTAELVSDLGVLAYHWMSTRGGQSVSRHPLHACLITQWLAAQGLAGSEAAHWHEECHHGDDPVEASRKFVEWLVQRIAMAHKEHLDAADVAKAG</sequence>
<dbReference type="InterPro" id="IPR029016">
    <property type="entry name" value="GAF-like_dom_sf"/>
</dbReference>
<dbReference type="SUPFAM" id="SSF46458">
    <property type="entry name" value="Globin-like"/>
    <property type="match status" value="1"/>
</dbReference>
<evidence type="ECO:0000259" key="3">
    <source>
        <dbReference type="PROSITE" id="PS50883"/>
    </source>
</evidence>
<reference evidence="6" key="1">
    <citation type="submission" date="2014-09" db="EMBL/GenBank/DDBJ databases">
        <authorList>
            <person name="Illeghems K.G."/>
        </authorList>
    </citation>
    <scope>NUCLEOTIDE SEQUENCE [LARGE SCALE GENOMIC DNA]</scope>
    <source>
        <strain evidence="6">LMG 23848T</strain>
    </source>
</reference>
<dbReference type="AlphaFoldDB" id="A0A0U5F373"/>
<dbReference type="Pfam" id="PF11563">
    <property type="entry name" value="Protoglobin"/>
    <property type="match status" value="1"/>
</dbReference>
<dbReference type="InterPro" id="IPR009050">
    <property type="entry name" value="Globin-like_sf"/>
</dbReference>
<dbReference type="SUPFAM" id="SSF55781">
    <property type="entry name" value="GAF domain-like"/>
    <property type="match status" value="2"/>
</dbReference>
<evidence type="ECO:0000313" key="6">
    <source>
        <dbReference type="Proteomes" id="UP000068250"/>
    </source>
</evidence>
<dbReference type="Gene3D" id="1.10.490.10">
    <property type="entry name" value="Globins"/>
    <property type="match status" value="1"/>
</dbReference>
<dbReference type="InterPro" id="IPR001633">
    <property type="entry name" value="EAL_dom"/>
</dbReference>
<dbReference type="InterPro" id="IPR000160">
    <property type="entry name" value="GGDEF_dom"/>
</dbReference>
<dbReference type="InterPro" id="IPR003018">
    <property type="entry name" value="GAF"/>
</dbReference>
<dbReference type="PANTHER" id="PTHR33121:SF79">
    <property type="entry name" value="CYCLIC DI-GMP PHOSPHODIESTERASE PDED-RELATED"/>
    <property type="match status" value="1"/>
</dbReference>
<dbReference type="STRING" id="431306.AGA_664"/>
<proteinExistence type="predicted"/>
<dbReference type="Gene3D" id="3.30.450.40">
    <property type="match status" value="2"/>
</dbReference>
<dbReference type="SMART" id="SM00052">
    <property type="entry name" value="EAL"/>
    <property type="match status" value="1"/>
</dbReference>
<dbReference type="SMART" id="SM00267">
    <property type="entry name" value="GGDEF"/>
    <property type="match status" value="1"/>
</dbReference>
<feature type="domain" description="EAL" evidence="3">
    <location>
        <begin position="707"/>
        <end position="959"/>
    </location>
</feature>
<evidence type="ECO:0000256" key="2">
    <source>
        <dbReference type="ARBA" id="ARBA00029839"/>
    </source>
</evidence>
<evidence type="ECO:0000256" key="1">
    <source>
        <dbReference type="ARBA" id="ARBA00015125"/>
    </source>
</evidence>
<protein>
    <recommendedName>
        <fullName evidence="1">Diguanylate cyclase DosC</fullName>
    </recommendedName>
    <alternativeName>
        <fullName evidence="2">Direct oxygen-sensing cyclase</fullName>
    </alternativeName>
</protein>
<accession>A0A0U5F373</accession>
<dbReference type="Gene3D" id="3.30.70.270">
    <property type="match status" value="1"/>
</dbReference>
<dbReference type="InterPro" id="IPR050706">
    <property type="entry name" value="Cyclic-di-GMP_PDE-like"/>
</dbReference>
<dbReference type="GO" id="GO:0020037">
    <property type="term" value="F:heme binding"/>
    <property type="evidence" value="ECO:0007669"/>
    <property type="project" value="InterPro"/>
</dbReference>
<dbReference type="NCBIfam" id="TIGR00254">
    <property type="entry name" value="GGDEF"/>
    <property type="match status" value="1"/>
</dbReference>
<dbReference type="Gene3D" id="3.20.20.450">
    <property type="entry name" value="EAL domain"/>
    <property type="match status" value="1"/>
</dbReference>
<dbReference type="Proteomes" id="UP000068250">
    <property type="component" value="Chromosome I"/>
</dbReference>
<name>A0A0U5F373_9PROT</name>
<dbReference type="Pfam" id="PF00563">
    <property type="entry name" value="EAL"/>
    <property type="match status" value="1"/>
</dbReference>
<dbReference type="GO" id="GO:0019825">
    <property type="term" value="F:oxygen binding"/>
    <property type="evidence" value="ECO:0007669"/>
    <property type="project" value="InterPro"/>
</dbReference>
<evidence type="ECO:0000259" key="4">
    <source>
        <dbReference type="PROSITE" id="PS50887"/>
    </source>
</evidence>
<dbReference type="InterPro" id="IPR035919">
    <property type="entry name" value="EAL_sf"/>
</dbReference>
<evidence type="ECO:0000313" key="5">
    <source>
        <dbReference type="EMBL" id="CEF54244.1"/>
    </source>
</evidence>
<dbReference type="CDD" id="cd14759">
    <property type="entry name" value="GS_GGDEF_2"/>
    <property type="match status" value="1"/>
</dbReference>
<dbReference type="SUPFAM" id="SSF55073">
    <property type="entry name" value="Nucleotide cyclase"/>
    <property type="match status" value="1"/>
</dbReference>
<dbReference type="PROSITE" id="PS50887">
    <property type="entry name" value="GGDEF"/>
    <property type="match status" value="1"/>
</dbReference>
<dbReference type="InterPro" id="IPR012292">
    <property type="entry name" value="Globin/Proto"/>
</dbReference>
<dbReference type="PANTHER" id="PTHR33121">
    <property type="entry name" value="CYCLIC DI-GMP PHOSPHODIESTERASE PDEF"/>
    <property type="match status" value="1"/>
</dbReference>
<dbReference type="CDD" id="cd01949">
    <property type="entry name" value="GGDEF"/>
    <property type="match status" value="1"/>
</dbReference>
<dbReference type="Pfam" id="PF00990">
    <property type="entry name" value="GGDEF"/>
    <property type="match status" value="1"/>
</dbReference>
<dbReference type="PROSITE" id="PS50883">
    <property type="entry name" value="EAL"/>
    <property type="match status" value="1"/>
</dbReference>
<dbReference type="InterPro" id="IPR029787">
    <property type="entry name" value="Nucleotide_cyclase"/>
</dbReference>
<dbReference type="GO" id="GO:0071111">
    <property type="term" value="F:cyclic-guanylate-specific phosphodiesterase activity"/>
    <property type="evidence" value="ECO:0007669"/>
    <property type="project" value="InterPro"/>
</dbReference>
<feature type="domain" description="GGDEF" evidence="4">
    <location>
        <begin position="225"/>
        <end position="365"/>
    </location>
</feature>
<dbReference type="InterPro" id="IPR043128">
    <property type="entry name" value="Rev_trsase/Diguanyl_cyclase"/>
</dbReference>
<dbReference type="Pfam" id="PF13185">
    <property type="entry name" value="GAF_2"/>
    <property type="match status" value="2"/>
</dbReference>
<dbReference type="EMBL" id="LN609302">
    <property type="protein sequence ID" value="CEF54244.1"/>
    <property type="molecule type" value="Genomic_DNA"/>
</dbReference>
<dbReference type="SMART" id="SM00065">
    <property type="entry name" value="GAF"/>
    <property type="match status" value="1"/>
</dbReference>
<dbReference type="InterPro" id="IPR044398">
    <property type="entry name" value="Globin-sensor_dom"/>
</dbReference>